<comment type="caution">
    <text evidence="2">The sequence shown here is derived from an EMBL/GenBank/DDBJ whole genome shotgun (WGS) entry which is preliminary data.</text>
</comment>
<protein>
    <submittedName>
        <fullName evidence="2">Uncharacterized protein</fullName>
    </submittedName>
</protein>
<dbReference type="STRING" id="34508.A0A4U5PKR7"/>
<reference evidence="2 3" key="1">
    <citation type="journal article" date="2015" name="Genome Biol.">
        <title>Comparative genomics of Steinernema reveals deeply conserved gene regulatory networks.</title>
        <authorList>
            <person name="Dillman A.R."/>
            <person name="Macchietto M."/>
            <person name="Porter C.F."/>
            <person name="Rogers A."/>
            <person name="Williams B."/>
            <person name="Antoshechkin I."/>
            <person name="Lee M.M."/>
            <person name="Goodwin Z."/>
            <person name="Lu X."/>
            <person name="Lewis E.E."/>
            <person name="Goodrich-Blair H."/>
            <person name="Stock S.P."/>
            <person name="Adams B.J."/>
            <person name="Sternberg P.W."/>
            <person name="Mortazavi A."/>
        </authorList>
    </citation>
    <scope>NUCLEOTIDE SEQUENCE [LARGE SCALE GENOMIC DNA]</scope>
    <source>
        <strain evidence="2 3">ALL</strain>
    </source>
</reference>
<accession>A0A4U5PKR7</accession>
<dbReference type="OrthoDB" id="5872790at2759"/>
<sequence length="265" mass="28563">MTRSSHESSTVVPQPPPRSILVGKANPILMTTSAIAYTSDAESNGTLSRSYHQSSTSLESRQRTPQVIYTGNNRQPIAKIDFSDHGSSTYGSQTGLQSGTPPPPTQLPPQPPMIEGYRTIRVPGSSSGLKSFANMPPMQSPSHQIPIEKTAHIVRPVVIASPNNRDGKSPTVIMSHKSSENLPIGRAKAQPRVNVSSIYSPYSVACIQNTADVMDGKNACSVESVSEMTPLQSSHSIEELNAQMENLDTMIGDLQALQHEFNTVN</sequence>
<reference evidence="2 3" key="2">
    <citation type="journal article" date="2019" name="G3 (Bethesda)">
        <title>Hybrid Assembly of the Genome of the Entomopathogenic Nematode Steinernema carpocapsae Identifies the X-Chromosome.</title>
        <authorList>
            <person name="Serra L."/>
            <person name="Macchietto M."/>
            <person name="Macias-Munoz A."/>
            <person name="McGill C.J."/>
            <person name="Rodriguez I.M."/>
            <person name="Rodriguez B."/>
            <person name="Murad R."/>
            <person name="Mortazavi A."/>
        </authorList>
    </citation>
    <scope>NUCLEOTIDE SEQUENCE [LARGE SCALE GENOMIC DNA]</scope>
    <source>
        <strain evidence="2 3">ALL</strain>
    </source>
</reference>
<name>A0A4U5PKR7_STECR</name>
<feature type="region of interest" description="Disordered" evidence="1">
    <location>
        <begin position="42"/>
        <end position="115"/>
    </location>
</feature>
<proteinExistence type="predicted"/>
<keyword evidence="3" id="KW-1185">Reference proteome</keyword>
<dbReference type="Proteomes" id="UP000298663">
    <property type="component" value="Unassembled WGS sequence"/>
</dbReference>
<gene>
    <name evidence="2" type="ORF">L596_010885</name>
</gene>
<feature type="region of interest" description="Disordered" evidence="1">
    <location>
        <begin position="1"/>
        <end position="24"/>
    </location>
</feature>
<dbReference type="AlphaFoldDB" id="A0A4U5PKR7"/>
<evidence type="ECO:0000313" key="2">
    <source>
        <dbReference type="EMBL" id="TKR96941.1"/>
    </source>
</evidence>
<organism evidence="2 3">
    <name type="scientific">Steinernema carpocapsae</name>
    <name type="common">Entomopathogenic nematode</name>
    <dbReference type="NCBI Taxonomy" id="34508"/>
    <lineage>
        <taxon>Eukaryota</taxon>
        <taxon>Metazoa</taxon>
        <taxon>Ecdysozoa</taxon>
        <taxon>Nematoda</taxon>
        <taxon>Chromadorea</taxon>
        <taxon>Rhabditida</taxon>
        <taxon>Tylenchina</taxon>
        <taxon>Panagrolaimomorpha</taxon>
        <taxon>Strongyloidoidea</taxon>
        <taxon>Steinernematidae</taxon>
        <taxon>Steinernema</taxon>
    </lineage>
</organism>
<evidence type="ECO:0000313" key="3">
    <source>
        <dbReference type="Proteomes" id="UP000298663"/>
    </source>
</evidence>
<feature type="compositionally biased region" description="Polar residues" evidence="1">
    <location>
        <begin position="42"/>
        <end position="75"/>
    </location>
</feature>
<dbReference type="EMBL" id="AZBU02000002">
    <property type="protein sequence ID" value="TKR96941.1"/>
    <property type="molecule type" value="Genomic_DNA"/>
</dbReference>
<evidence type="ECO:0000256" key="1">
    <source>
        <dbReference type="SAM" id="MobiDB-lite"/>
    </source>
</evidence>
<feature type="compositionally biased region" description="Pro residues" evidence="1">
    <location>
        <begin position="100"/>
        <end position="112"/>
    </location>
</feature>